<dbReference type="Proteomes" id="UP000295729">
    <property type="component" value="Unassembled WGS sequence"/>
</dbReference>
<dbReference type="CDD" id="cd12797">
    <property type="entry name" value="M23_peptidase"/>
    <property type="match status" value="1"/>
</dbReference>
<proteinExistence type="predicted"/>
<dbReference type="PANTHER" id="PTHR21666">
    <property type="entry name" value="PEPTIDASE-RELATED"/>
    <property type="match status" value="1"/>
</dbReference>
<dbReference type="InterPro" id="IPR016047">
    <property type="entry name" value="M23ase_b-sheet_dom"/>
</dbReference>
<dbReference type="Gene3D" id="2.70.70.10">
    <property type="entry name" value="Glucose Permease (Domain IIA)"/>
    <property type="match status" value="1"/>
</dbReference>
<dbReference type="GO" id="GO:0004222">
    <property type="term" value="F:metalloendopeptidase activity"/>
    <property type="evidence" value="ECO:0007669"/>
    <property type="project" value="TreeGrafter"/>
</dbReference>
<sequence>MSKTLIVTGVLIVGALGGAGAVWQAHENWQEPIVMPVVGATPRDWHPETFWYEPWGESLVHKGMDIFAERGTPVVAATNHIILSINDSRRGGKNIWALGPNWRMHYYAHLDSIEENLGRYVEAGTQIGTVGSSGNAQGKPPHLHYGIRLVFADESRIDDSTLGEQKANWLNPIEYLAPVITDPR</sequence>
<dbReference type="PANTHER" id="PTHR21666:SF268">
    <property type="entry name" value="PEPTIDASE M23 DOMAIN-CONTAINING PROTEIN"/>
    <property type="match status" value="1"/>
</dbReference>
<reference evidence="2 3" key="1">
    <citation type="submission" date="2019-03" db="EMBL/GenBank/DDBJ databases">
        <title>Genomic Encyclopedia of Type Strains, Phase IV (KMG-IV): sequencing the most valuable type-strain genomes for metagenomic binning, comparative biology and taxonomic classification.</title>
        <authorList>
            <person name="Goeker M."/>
        </authorList>
    </citation>
    <scope>NUCLEOTIDE SEQUENCE [LARGE SCALE GENOMIC DNA]</scope>
    <source>
        <strain evidence="2 3">DSM 5604</strain>
    </source>
</reference>
<dbReference type="InterPro" id="IPR050570">
    <property type="entry name" value="Cell_wall_metabolism_enzyme"/>
</dbReference>
<keyword evidence="3" id="KW-1185">Reference proteome</keyword>
<gene>
    <name evidence="2" type="ORF">C8D85_3184</name>
</gene>
<dbReference type="SUPFAM" id="SSF51261">
    <property type="entry name" value="Duplicated hybrid motif"/>
    <property type="match status" value="1"/>
</dbReference>
<protein>
    <submittedName>
        <fullName evidence="2">Peptidase M23-like protein</fullName>
    </submittedName>
</protein>
<accession>A0A4R6WYF6</accession>
<evidence type="ECO:0000313" key="2">
    <source>
        <dbReference type="EMBL" id="TDR06254.1"/>
    </source>
</evidence>
<dbReference type="OrthoDB" id="9800107at2"/>
<dbReference type="AlphaFoldDB" id="A0A4R6WYF6"/>
<dbReference type="Pfam" id="PF01551">
    <property type="entry name" value="Peptidase_M23"/>
    <property type="match status" value="1"/>
</dbReference>
<feature type="domain" description="M23ase beta-sheet core" evidence="1">
    <location>
        <begin position="60"/>
        <end position="148"/>
    </location>
</feature>
<evidence type="ECO:0000313" key="3">
    <source>
        <dbReference type="Proteomes" id="UP000295729"/>
    </source>
</evidence>
<dbReference type="EMBL" id="SNZA01000006">
    <property type="protein sequence ID" value="TDR06254.1"/>
    <property type="molecule type" value="Genomic_DNA"/>
</dbReference>
<evidence type="ECO:0000259" key="1">
    <source>
        <dbReference type="Pfam" id="PF01551"/>
    </source>
</evidence>
<dbReference type="RefSeq" id="WP_133564574.1">
    <property type="nucleotide sequence ID" value="NZ_JAJGNH010000005.1"/>
</dbReference>
<comment type="caution">
    <text evidence="2">The sequence shown here is derived from an EMBL/GenBank/DDBJ whole genome shotgun (WGS) entry which is preliminary data.</text>
</comment>
<dbReference type="InterPro" id="IPR011055">
    <property type="entry name" value="Dup_hybrid_motif"/>
</dbReference>
<organism evidence="2 3">
    <name type="scientific">Marinomonas communis</name>
    <dbReference type="NCBI Taxonomy" id="28254"/>
    <lineage>
        <taxon>Bacteria</taxon>
        <taxon>Pseudomonadati</taxon>
        <taxon>Pseudomonadota</taxon>
        <taxon>Gammaproteobacteria</taxon>
        <taxon>Oceanospirillales</taxon>
        <taxon>Oceanospirillaceae</taxon>
        <taxon>Marinomonas</taxon>
    </lineage>
</organism>
<name>A0A4R6WYF6_9GAMM</name>